<dbReference type="Gene3D" id="3.40.710.10">
    <property type="entry name" value="DD-peptidase/beta-lactamase superfamily"/>
    <property type="match status" value="1"/>
</dbReference>
<dbReference type="InterPro" id="IPR001466">
    <property type="entry name" value="Beta-lactam-related"/>
</dbReference>
<evidence type="ECO:0000313" key="5">
    <source>
        <dbReference type="EMBL" id="PWA07140.1"/>
    </source>
</evidence>
<dbReference type="GO" id="GO:0016020">
    <property type="term" value="C:membrane"/>
    <property type="evidence" value="ECO:0007669"/>
    <property type="project" value="UniProtKB-SubCell"/>
</dbReference>
<dbReference type="InterPro" id="IPR012338">
    <property type="entry name" value="Beta-lactam/transpept-like"/>
</dbReference>
<name>A0A2U1JPN4_9BACI</name>
<accession>A0A2U1JPN4</accession>
<keyword evidence="6" id="KW-1185">Reference proteome</keyword>
<keyword evidence="5" id="KW-0378">Hydrolase</keyword>
<evidence type="ECO:0000256" key="1">
    <source>
        <dbReference type="ARBA" id="ARBA00004370"/>
    </source>
</evidence>
<reference evidence="5 6" key="1">
    <citation type="submission" date="2018-04" db="EMBL/GenBank/DDBJ databases">
        <title>Camelliibacillus theae gen. nov., sp. nov., isolated from Pu'er tea.</title>
        <authorList>
            <person name="Niu L."/>
        </authorList>
    </citation>
    <scope>NUCLEOTIDE SEQUENCE [LARGE SCALE GENOMIC DNA]</scope>
    <source>
        <strain evidence="5 6">T8</strain>
    </source>
</reference>
<sequence length="689" mass="76443">MKRRVSVIIASMVIFYMFLIIPITHVLGNKDHKDRIKETAHNMASEIVSKYDVSGIQYAINDNGSITLSDSAGVYDKATKAPITKDTMFGIGSVSKMYVTAATMMLVDSHKVDLDKPLTTYIKDFSMSDERYKDITPRMLMNHSSGLYGTHYGNSMLFDDNDTQNHDQLLEKLQTSRLKSKPGEYSVYCNDGFQLLEILVERVSGLSYTDFLETYIRNLLNLNSTKTPLDNFDRQRLAKTYFPTIDKALPVENANVIGAGGLYSTAEELSKFSEVLIGKHTDILSEKSVKSMQSPEYKKGVWVSDETNSTNYGLGWDAVSLAPFNEYGITALSKGGDTILYHADLIAIPEYNISIAVLSSGGSSIFNTIFASNVLLEYLKDKGIIKDILPDKTFEPPKQVEMPSDLLSYSGLYGTVDSTINIEINNGVIKLPELGGLIPAQQYVYTGNGQFKSSDGSAVVSFDNQTNGKTYLKLNAYSDFPGIGQMGMVTYEYQKLDANPLNDTTKQVWKKRNGKKYYALDEKITSVFYLDPSILIKNISVDLDHGYANGTKIMDENKAVNAVEIPIMAGRDVFDLNFYKMKQEEYLEIDGFSYISEDAIKPISGGKTSTPTIKPDGHARWYKIDEKSANQIMTVDVPASGGFAVYDKEGKTVNFSRASHKNSVVLPEDGLIVFGGNVGDVFKISLDNN</sequence>
<feature type="domain" description="Beta-lactamase-related" evidence="4">
    <location>
        <begin position="44"/>
        <end position="363"/>
    </location>
</feature>
<evidence type="ECO:0000259" key="4">
    <source>
        <dbReference type="Pfam" id="PF00144"/>
    </source>
</evidence>
<evidence type="ECO:0000313" key="6">
    <source>
        <dbReference type="Proteomes" id="UP000245998"/>
    </source>
</evidence>
<dbReference type="GO" id="GO:0016787">
    <property type="term" value="F:hydrolase activity"/>
    <property type="evidence" value="ECO:0007669"/>
    <property type="project" value="UniProtKB-KW"/>
</dbReference>
<dbReference type="PANTHER" id="PTHR46825">
    <property type="entry name" value="D-ALANYL-D-ALANINE-CARBOXYPEPTIDASE/ENDOPEPTIDASE AMPH"/>
    <property type="match status" value="1"/>
</dbReference>
<protein>
    <submittedName>
        <fullName evidence="5">Serine hydrolase</fullName>
    </submittedName>
</protein>
<dbReference type="Proteomes" id="UP000245998">
    <property type="component" value="Unassembled WGS sequence"/>
</dbReference>
<keyword evidence="3" id="KW-0812">Transmembrane</keyword>
<comment type="caution">
    <text evidence="5">The sequence shown here is derived from an EMBL/GenBank/DDBJ whole genome shotgun (WGS) entry which is preliminary data.</text>
</comment>
<organism evidence="5 6">
    <name type="scientific">Pueribacillus theae</name>
    <dbReference type="NCBI Taxonomy" id="2171751"/>
    <lineage>
        <taxon>Bacteria</taxon>
        <taxon>Bacillati</taxon>
        <taxon>Bacillota</taxon>
        <taxon>Bacilli</taxon>
        <taxon>Bacillales</taxon>
        <taxon>Bacillaceae</taxon>
        <taxon>Pueribacillus</taxon>
    </lineage>
</organism>
<dbReference type="EMBL" id="QCZG01000052">
    <property type="protein sequence ID" value="PWA07140.1"/>
    <property type="molecule type" value="Genomic_DNA"/>
</dbReference>
<evidence type="ECO:0000256" key="3">
    <source>
        <dbReference type="SAM" id="Phobius"/>
    </source>
</evidence>
<proteinExistence type="predicted"/>
<keyword evidence="3" id="KW-1133">Transmembrane helix</keyword>
<dbReference type="SUPFAM" id="SSF56601">
    <property type="entry name" value="beta-lactamase/transpeptidase-like"/>
    <property type="match status" value="1"/>
</dbReference>
<dbReference type="PANTHER" id="PTHR46825:SF11">
    <property type="entry name" value="PENICILLIN-BINDING PROTEIN 4"/>
    <property type="match status" value="1"/>
</dbReference>
<dbReference type="Pfam" id="PF00144">
    <property type="entry name" value="Beta-lactamase"/>
    <property type="match status" value="1"/>
</dbReference>
<dbReference type="InterPro" id="IPR050491">
    <property type="entry name" value="AmpC-like"/>
</dbReference>
<evidence type="ECO:0000256" key="2">
    <source>
        <dbReference type="ARBA" id="ARBA00023136"/>
    </source>
</evidence>
<dbReference type="OrthoDB" id="9797709at2"/>
<comment type="subcellular location">
    <subcellularLocation>
        <location evidence="1">Membrane</location>
    </subcellularLocation>
</comment>
<dbReference type="AlphaFoldDB" id="A0A2U1JPN4"/>
<feature type="transmembrane region" description="Helical" evidence="3">
    <location>
        <begin position="7"/>
        <end position="27"/>
    </location>
</feature>
<gene>
    <name evidence="5" type="ORF">DCC39_16755</name>
</gene>
<keyword evidence="2 3" id="KW-0472">Membrane</keyword>